<reference evidence="3 4" key="1">
    <citation type="submission" date="2024-09" db="EMBL/GenBank/DDBJ databases">
        <authorList>
            <person name="Sun Q."/>
            <person name="Mori K."/>
        </authorList>
    </citation>
    <scope>NUCLEOTIDE SEQUENCE [LARGE SCALE GENOMIC DNA]</scope>
    <source>
        <strain evidence="3 4">NCAIM B.02537</strain>
    </source>
</reference>
<feature type="chain" id="PRO_5047027414" description="Lipoprotein" evidence="2">
    <location>
        <begin position="25"/>
        <end position="165"/>
    </location>
</feature>
<proteinExistence type="predicted"/>
<feature type="compositionally biased region" description="Low complexity" evidence="1">
    <location>
        <begin position="42"/>
        <end position="57"/>
    </location>
</feature>
<accession>A0ABV6PM68</accession>
<keyword evidence="4" id="KW-1185">Reference proteome</keyword>
<evidence type="ECO:0008006" key="5">
    <source>
        <dbReference type="Google" id="ProtNLM"/>
    </source>
</evidence>
<organism evidence="3 4">
    <name type="scientific">Novosphingobium aquiterrae</name>
    <dbReference type="NCBI Taxonomy" id="624388"/>
    <lineage>
        <taxon>Bacteria</taxon>
        <taxon>Pseudomonadati</taxon>
        <taxon>Pseudomonadota</taxon>
        <taxon>Alphaproteobacteria</taxon>
        <taxon>Sphingomonadales</taxon>
        <taxon>Sphingomonadaceae</taxon>
        <taxon>Novosphingobium</taxon>
    </lineage>
</organism>
<name>A0ABV6PM68_9SPHN</name>
<dbReference type="EMBL" id="JBHLTL010000006">
    <property type="protein sequence ID" value="MFC0590113.1"/>
    <property type="molecule type" value="Genomic_DNA"/>
</dbReference>
<comment type="caution">
    <text evidence="3">The sequence shown here is derived from an EMBL/GenBank/DDBJ whole genome shotgun (WGS) entry which is preliminary data.</text>
</comment>
<evidence type="ECO:0000256" key="2">
    <source>
        <dbReference type="SAM" id="SignalP"/>
    </source>
</evidence>
<sequence length="165" mass="17228">MKPTSVLALAAMLALAACSNETPAPVPSEDAATFAPPPPAASEPAAPTATPTAAPSGPVAAAAFPAAMLGRWGLVPADCTSQRGDNKGMITVSAREIRFYESVARIDKVKDSSENRMRATLAYDGEGMQWSRDAQFEVKSGAGQLVLQEYGDDAVPGPRTYTRCK</sequence>
<evidence type="ECO:0000313" key="3">
    <source>
        <dbReference type="EMBL" id="MFC0590113.1"/>
    </source>
</evidence>
<feature type="region of interest" description="Disordered" evidence="1">
    <location>
        <begin position="22"/>
        <end position="57"/>
    </location>
</feature>
<dbReference type="Proteomes" id="UP001589943">
    <property type="component" value="Unassembled WGS sequence"/>
</dbReference>
<evidence type="ECO:0000256" key="1">
    <source>
        <dbReference type="SAM" id="MobiDB-lite"/>
    </source>
</evidence>
<feature type="signal peptide" evidence="2">
    <location>
        <begin position="1"/>
        <end position="24"/>
    </location>
</feature>
<evidence type="ECO:0000313" key="4">
    <source>
        <dbReference type="Proteomes" id="UP001589943"/>
    </source>
</evidence>
<dbReference type="RefSeq" id="WP_379481562.1">
    <property type="nucleotide sequence ID" value="NZ_JBHLTL010000006.1"/>
</dbReference>
<dbReference type="PROSITE" id="PS51257">
    <property type="entry name" value="PROKAR_LIPOPROTEIN"/>
    <property type="match status" value="1"/>
</dbReference>
<gene>
    <name evidence="3" type="ORF">ACFFF7_11860</name>
</gene>
<keyword evidence="2" id="KW-0732">Signal</keyword>
<protein>
    <recommendedName>
        <fullName evidence="5">Lipoprotein</fullName>
    </recommendedName>
</protein>